<dbReference type="SUPFAM" id="SSF52266">
    <property type="entry name" value="SGNH hydrolase"/>
    <property type="match status" value="1"/>
</dbReference>
<dbReference type="AlphaFoldDB" id="A0A5P3AJ95"/>
<evidence type="ECO:0000313" key="2">
    <source>
        <dbReference type="Proteomes" id="UP000325785"/>
    </source>
</evidence>
<evidence type="ECO:0000313" key="1">
    <source>
        <dbReference type="EMBL" id="QEW29432.1"/>
    </source>
</evidence>
<dbReference type="RefSeq" id="WP_143100377.1">
    <property type="nucleotide sequence ID" value="NZ_FOMY01000002.1"/>
</dbReference>
<accession>A0A5P3AJ95</accession>
<name>A0A5P3AJ95_9RHOB</name>
<organism evidence="1 2">
    <name type="scientific">Roseovarius indicus</name>
    <dbReference type="NCBI Taxonomy" id="540747"/>
    <lineage>
        <taxon>Bacteria</taxon>
        <taxon>Pseudomonadati</taxon>
        <taxon>Pseudomonadota</taxon>
        <taxon>Alphaproteobacteria</taxon>
        <taxon>Rhodobacterales</taxon>
        <taxon>Roseobacteraceae</taxon>
        <taxon>Roseovarius</taxon>
    </lineage>
</organism>
<dbReference type="EMBL" id="CP031598">
    <property type="protein sequence ID" value="QEW29432.1"/>
    <property type="molecule type" value="Genomic_DNA"/>
</dbReference>
<dbReference type="Proteomes" id="UP000325785">
    <property type="component" value="Chromosome"/>
</dbReference>
<protein>
    <submittedName>
        <fullName evidence="1">Uncharacterized protein</fullName>
    </submittedName>
</protein>
<reference evidence="1 2" key="1">
    <citation type="submission" date="2018-08" db="EMBL/GenBank/DDBJ databases">
        <title>Genetic Globetrotter - A new plasmid hitch-hiking vast phylogenetic and geographic distances.</title>
        <authorList>
            <person name="Vollmers J."/>
            <person name="Petersen J."/>
        </authorList>
    </citation>
    <scope>NUCLEOTIDE SEQUENCE [LARGE SCALE GENOMIC DNA]</scope>
    <source>
        <strain evidence="1 2">DSM 26383</strain>
    </source>
</reference>
<gene>
    <name evidence="1" type="ORF">RIdsm_05276</name>
</gene>
<dbReference type="KEGG" id="rid:RIdsm_05276"/>
<dbReference type="OrthoDB" id="8185119at2"/>
<dbReference type="GO" id="GO:0016788">
    <property type="term" value="F:hydrolase activity, acting on ester bonds"/>
    <property type="evidence" value="ECO:0007669"/>
    <property type="project" value="UniProtKB-ARBA"/>
</dbReference>
<sequence>MRPSIAIAGTSNSVMARCYAWVLSNSPDFDVVNHSRGASSSTVLPYALGKIDLSQTDFLVIDVLNNEENFVLLGQTTIEDVKNNLCSALDAAAEHGVVPIVLSFPRQNFLNRERVVHDAIKAYCRELGVVFVDMYEMVEDAVERAPVTVYKRSFFDGVAHIKRPISRLVGSRLADAIRRSFHSDRVATSDHALAFDRIEFCFPEPEAGLIERQNGFATEKIACLGVGESIGLMDSFDVVGIAFNSEMTDSVLSTDHEQVISLKGPDKAEGRELMTVILPTRFRSSRLTVTGEPGAKFEFVGYARHTDDRRARTRVARRSVLPVPEFDEQFKKDIALLAVT</sequence>
<proteinExistence type="predicted"/>
<dbReference type="InterPro" id="IPR036514">
    <property type="entry name" value="SGNH_hydro_sf"/>
</dbReference>
<dbReference type="Gene3D" id="3.40.50.1110">
    <property type="entry name" value="SGNH hydrolase"/>
    <property type="match status" value="1"/>
</dbReference>